<feature type="region of interest" description="Disordered" evidence="1">
    <location>
        <begin position="42"/>
        <end position="77"/>
    </location>
</feature>
<name>A0ABQ8UTF0_9EUKA</name>
<evidence type="ECO:0000256" key="1">
    <source>
        <dbReference type="SAM" id="MobiDB-lite"/>
    </source>
</evidence>
<dbReference type="Proteomes" id="UP001141327">
    <property type="component" value="Unassembled WGS sequence"/>
</dbReference>
<gene>
    <name evidence="2" type="ORF">PAPYR_2203</name>
</gene>
<proteinExistence type="predicted"/>
<organism evidence="2 3">
    <name type="scientific">Paratrimastix pyriformis</name>
    <dbReference type="NCBI Taxonomy" id="342808"/>
    <lineage>
        <taxon>Eukaryota</taxon>
        <taxon>Metamonada</taxon>
        <taxon>Preaxostyla</taxon>
        <taxon>Paratrimastigidae</taxon>
        <taxon>Paratrimastix</taxon>
    </lineage>
</organism>
<reference evidence="2" key="1">
    <citation type="journal article" date="2022" name="bioRxiv">
        <title>Genomics of Preaxostyla Flagellates Illuminates Evolutionary Transitions and the Path Towards Mitochondrial Loss.</title>
        <authorList>
            <person name="Novak L.V.F."/>
            <person name="Treitli S.C."/>
            <person name="Pyrih J."/>
            <person name="Halakuc P."/>
            <person name="Pipaliya S.V."/>
            <person name="Vacek V."/>
            <person name="Brzon O."/>
            <person name="Soukal P."/>
            <person name="Eme L."/>
            <person name="Dacks J.B."/>
            <person name="Karnkowska A."/>
            <person name="Elias M."/>
            <person name="Hampl V."/>
        </authorList>
    </citation>
    <scope>NUCLEOTIDE SEQUENCE</scope>
    <source>
        <strain evidence="2">RCP-MX</strain>
    </source>
</reference>
<accession>A0ABQ8UTF0</accession>
<evidence type="ECO:0000313" key="2">
    <source>
        <dbReference type="EMBL" id="KAJ4461598.1"/>
    </source>
</evidence>
<dbReference type="EMBL" id="JAPMOS010000007">
    <property type="protein sequence ID" value="KAJ4461598.1"/>
    <property type="molecule type" value="Genomic_DNA"/>
</dbReference>
<sequence>MAAKPTTVRQSGLGRSAWATFASRRDLDIVLSTSTSRVAWSKAAVAQTASPEGHPRAATAPALHHSNGGPATASGPPCHWARHSHLLALWPPRASPGRPGLPPGPRASRWLHPSPALPPQTFLVPPGSLISCGGGQCFRLPVY</sequence>
<protein>
    <submittedName>
        <fullName evidence="2">Uncharacterized protein</fullName>
    </submittedName>
</protein>
<keyword evidence="3" id="KW-1185">Reference proteome</keyword>
<evidence type="ECO:0000313" key="3">
    <source>
        <dbReference type="Proteomes" id="UP001141327"/>
    </source>
</evidence>
<comment type="caution">
    <text evidence="2">The sequence shown here is derived from an EMBL/GenBank/DDBJ whole genome shotgun (WGS) entry which is preliminary data.</text>
</comment>